<gene>
    <name evidence="3" type="ORF">MACJ_002829</name>
</gene>
<dbReference type="PANTHER" id="PTHR21483:SF18">
    <property type="entry name" value="RNA POLYMERASE II-ASSOCIATED PROTEIN 1"/>
    <property type="match status" value="1"/>
</dbReference>
<evidence type="ECO:0000313" key="3">
    <source>
        <dbReference type="EMBL" id="UKJ89578.1"/>
    </source>
</evidence>
<dbReference type="InterPro" id="IPR039913">
    <property type="entry name" value="RPAP1/Rba50"/>
</dbReference>
<evidence type="ECO:0000259" key="2">
    <source>
        <dbReference type="Pfam" id="PF08620"/>
    </source>
</evidence>
<organism evidence="3 4">
    <name type="scientific">Theileria orientalis</name>
    <dbReference type="NCBI Taxonomy" id="68886"/>
    <lineage>
        <taxon>Eukaryota</taxon>
        <taxon>Sar</taxon>
        <taxon>Alveolata</taxon>
        <taxon>Apicomplexa</taxon>
        <taxon>Aconoidasida</taxon>
        <taxon>Piroplasmida</taxon>
        <taxon>Theileriidae</taxon>
        <taxon>Theileria</taxon>
    </lineage>
</organism>
<dbReference type="AlphaFoldDB" id="A0A976QQS9"/>
<proteinExistence type="predicted"/>
<dbReference type="Proteomes" id="UP000244803">
    <property type="component" value="Chromosome 4"/>
</dbReference>
<dbReference type="GO" id="GO:0006366">
    <property type="term" value="P:transcription by RNA polymerase II"/>
    <property type="evidence" value="ECO:0007669"/>
    <property type="project" value="InterPro"/>
</dbReference>
<accession>A0A976QQS9</accession>
<evidence type="ECO:0000313" key="4">
    <source>
        <dbReference type="Proteomes" id="UP000244803"/>
    </source>
</evidence>
<feature type="domain" description="RPAP1 C-terminal" evidence="2">
    <location>
        <begin position="174"/>
        <end position="239"/>
    </location>
</feature>
<evidence type="ECO:0000256" key="1">
    <source>
        <dbReference type="SAM" id="MobiDB-lite"/>
    </source>
</evidence>
<dbReference type="EMBL" id="CP056067">
    <property type="protein sequence ID" value="UKJ89578.1"/>
    <property type="molecule type" value="Genomic_DNA"/>
</dbReference>
<reference evidence="3" key="1">
    <citation type="submission" date="2022-07" db="EMBL/GenBank/DDBJ databases">
        <title>Evaluation of T. orientalis genome assembly methods using nanopore sequencing and analysis of variation between genomes.</title>
        <authorList>
            <person name="Yam J."/>
            <person name="Micallef M.L."/>
            <person name="Liu M."/>
            <person name="Djordjevic S.P."/>
            <person name="Bogema D.R."/>
            <person name="Jenkins C."/>
        </authorList>
    </citation>
    <scope>NUCLEOTIDE SEQUENCE</scope>
    <source>
        <strain evidence="3">Fish Creek</strain>
    </source>
</reference>
<sequence length="1217" mass="139422">MSRNDPDYYKNPLMSNDFDIIEHFSDDESDFAKNDLPLPTYDSSGFPKAKHRNESEFALSKPQEYDEVVLKPFEEMSIQEIKEAQSYLYEKLGKEMCEFIKERKIKRMNEAEFSNLTENNQKADNTHVPSPNELIFKFDKKEFLKYQWMSPSESNKNQQTSGSDTGTDKPNLHELRFSFEGFPITSSEEVKSYESTLYNHGLDSDKPGYTLPELLHLLQSSFNPQVQISIRALSNILFNSYGAANIIGEVGGTEADRGAFFSYSAYRWNKYINDDLDLITKLGYSVSENQLTIIILVDSLRCLSLLTFGDNLRWNSFDSSEDRLVTPVQDVLFDYYQFYSGVDIYCWNSLYLDLLETNIYEFSLSGGFNKVSCEPSNGSAKRFLEMGLKINKEFYSKLLTGFYQSYTSEDIIKDLFVNVDLSDSEPVELESKLYLLSKHNIIYKLLLIMKRYRDNLKVQIYCTSVICGFVVSFGTHLANALIECKLFKDHFESLLNILTTQAGSHYVHLNGAVLYLVMLLSVYLDYIPDYFSSFIALIKETITRSFSKQLKGLNMIDHYSEEDEQYGSYATTAIKCLTVWAMKGYLFDSLDEFVPLFNLNAYNLRQCIGSGGMDTGIGNECHYVLAAINLQFSACLRLNDMHNHFRMNGVIGELKELIDRSGAQKTLEQHTAYYLYSLLQLQYDYVDAIGTGDLEVSKSSLLNLIETVLDSYSFEIPEQLIENLTWFDESIFTGSKCCLYRKDLIKDQLDRFILPFNILNLILNTLFKLGLRDCEEHNVNKEENSKDGALKELEPLKNRLFRLGDELVKRLKIVYLKLHKSRLFYFNTTLYLVKSVPIFEACLVYLRSLVDMGYDRSRAVFVTLALSVDYNRLEDALNMIYNEEVDEGVSEDINKVINGGDNGSNLSADKVLSRFRDFNGYIASYTLGSDKLPLVSMLSYMTYLPLQFSKHYEMGLDEVFMTKYGDYIAEWTSPEFMFAQTVCTINSICEDLMVNLPTERYGVFQKLLFHNLSMCKEVSKQMYLNRESESGNLVEQWVHCIRSFNGFLNSDVFANELKCERKLVEYFDNEEAMTTNCSKLISKFNSGQCDSPVTVGLILMFTSHWSNEECAKLLWSDESLMLLIGRNLSLDFGTLELKSTLIDDLAIGSIWTFTYSPEAVIKSQTKILGLFSDESVKRHDPVLFLTMLSLAGHSVDLSPVGVESGLIRQILDGLSAN</sequence>
<dbReference type="InterPro" id="IPR013929">
    <property type="entry name" value="RPAP1_C"/>
</dbReference>
<protein>
    <recommendedName>
        <fullName evidence="2">RPAP1 C-terminal domain-containing protein</fullName>
    </recommendedName>
</protein>
<dbReference type="OrthoDB" id="348201at2759"/>
<dbReference type="PANTHER" id="PTHR21483">
    <property type="entry name" value="RNA POLYMERASE II-ASSOCIATED PROTEIN 1"/>
    <property type="match status" value="1"/>
</dbReference>
<dbReference type="Pfam" id="PF08620">
    <property type="entry name" value="RPAP1_C"/>
    <property type="match status" value="1"/>
</dbReference>
<feature type="region of interest" description="Disordered" evidence="1">
    <location>
        <begin position="151"/>
        <end position="170"/>
    </location>
</feature>
<name>A0A976QQS9_THEOR</name>
<feature type="compositionally biased region" description="Polar residues" evidence="1">
    <location>
        <begin position="151"/>
        <end position="165"/>
    </location>
</feature>